<feature type="domain" description="F-box" evidence="1">
    <location>
        <begin position="1"/>
        <end position="45"/>
    </location>
</feature>
<protein>
    <submittedName>
        <fullName evidence="2">(thale cress) hypothetical protein</fullName>
    </submittedName>
</protein>
<dbReference type="EMBL" id="LR881466">
    <property type="protein sequence ID" value="CAD5314845.1"/>
    <property type="molecule type" value="Genomic_DNA"/>
</dbReference>
<proteinExistence type="predicted"/>
<dbReference type="InterPro" id="IPR013187">
    <property type="entry name" value="F-box-assoc_dom_typ3"/>
</dbReference>
<dbReference type="SUPFAM" id="SSF81383">
    <property type="entry name" value="F-box domain"/>
    <property type="match status" value="1"/>
</dbReference>
<dbReference type="PROSITE" id="PS50181">
    <property type="entry name" value="FBOX"/>
    <property type="match status" value="1"/>
</dbReference>
<dbReference type="InterPro" id="IPR036047">
    <property type="entry name" value="F-box-like_dom_sf"/>
</dbReference>
<evidence type="ECO:0000259" key="1">
    <source>
        <dbReference type="PROSITE" id="PS50181"/>
    </source>
</evidence>
<dbReference type="InterPro" id="IPR001810">
    <property type="entry name" value="F-box_dom"/>
</dbReference>
<dbReference type="SMART" id="SM00256">
    <property type="entry name" value="FBOX"/>
    <property type="match status" value="1"/>
</dbReference>
<accession>A0A7G2E2H9</accession>
<dbReference type="Proteomes" id="UP000516314">
    <property type="component" value="Chromosome 1"/>
</dbReference>
<evidence type="ECO:0000313" key="3">
    <source>
        <dbReference type="Proteomes" id="UP000516314"/>
    </source>
</evidence>
<name>A0A7G2E2H9_ARATH</name>
<dbReference type="Pfam" id="PF00646">
    <property type="entry name" value="F-box"/>
    <property type="match status" value="1"/>
</dbReference>
<gene>
    <name evidence="2" type="ORF">AT9943_LOCUS3262</name>
</gene>
<dbReference type="PANTHER" id="PTHR31111:SF130">
    <property type="entry name" value="F-BOX ASSOCIATED UBIQUITINATION EFFECTOR FAMILY PROTEIN"/>
    <property type="match status" value="1"/>
</dbReference>
<dbReference type="PANTHER" id="PTHR31111">
    <property type="entry name" value="BNAA05G37150D PROTEIN-RELATED"/>
    <property type="match status" value="1"/>
</dbReference>
<dbReference type="Pfam" id="PF08268">
    <property type="entry name" value="FBA_3"/>
    <property type="match status" value="1"/>
</dbReference>
<reference evidence="2 3" key="1">
    <citation type="submission" date="2020-09" db="EMBL/GenBank/DDBJ databases">
        <authorList>
            <person name="Ashkenazy H."/>
        </authorList>
    </citation>
    <scope>NUCLEOTIDE SEQUENCE [LARGE SCALE GENOMIC DNA]</scope>
    <source>
        <strain evidence="3">cv. Cdm-0</strain>
    </source>
</reference>
<dbReference type="AlphaFoldDB" id="A0A7G2E2H9"/>
<sequence length="180" mass="20765">MILDSIPNELILEILLRLPTKSIARFHCVSKQWTSMLSRPYFTELFLTKSSAQPRLFFAIENNGLWSFFSLPQHLTPYEKSSSSSVVVTPEFHTKFPPDGMQIYPRNDRRFSCGYASGLMYFYGMRIKEDDYDGVPVLCNPITGHYATLPAIARFRQAFSFLGYDPIDKQFKVLFHGLPM</sequence>
<evidence type="ECO:0000313" key="2">
    <source>
        <dbReference type="EMBL" id="CAD5314845.1"/>
    </source>
</evidence>
<dbReference type="Gene3D" id="1.20.1280.50">
    <property type="match status" value="1"/>
</dbReference>
<organism evidence="2 3">
    <name type="scientific">Arabidopsis thaliana</name>
    <name type="common">Mouse-ear cress</name>
    <dbReference type="NCBI Taxonomy" id="3702"/>
    <lineage>
        <taxon>Eukaryota</taxon>
        <taxon>Viridiplantae</taxon>
        <taxon>Streptophyta</taxon>
        <taxon>Embryophyta</taxon>
        <taxon>Tracheophyta</taxon>
        <taxon>Spermatophyta</taxon>
        <taxon>Magnoliopsida</taxon>
        <taxon>eudicotyledons</taxon>
        <taxon>Gunneridae</taxon>
        <taxon>Pentapetalae</taxon>
        <taxon>rosids</taxon>
        <taxon>malvids</taxon>
        <taxon>Brassicales</taxon>
        <taxon>Brassicaceae</taxon>
        <taxon>Camelineae</taxon>
        <taxon>Arabidopsis</taxon>
    </lineage>
</organism>